<organism evidence="1 4">
    <name type="scientific">Labilibaculum euxinus</name>
    <dbReference type="NCBI Taxonomy" id="2686357"/>
    <lineage>
        <taxon>Bacteria</taxon>
        <taxon>Pseudomonadati</taxon>
        <taxon>Bacteroidota</taxon>
        <taxon>Bacteroidia</taxon>
        <taxon>Marinilabiliales</taxon>
        <taxon>Marinifilaceae</taxon>
        <taxon>Labilibaculum</taxon>
    </lineage>
</organism>
<gene>
    <name evidence="2" type="ORF">DWB62_012685</name>
    <name evidence="1" type="ORF">GNY23_12685</name>
</gene>
<evidence type="ECO:0000313" key="2">
    <source>
        <dbReference type="EMBL" id="MVB07880.1"/>
    </source>
</evidence>
<dbReference type="EMBL" id="QTZN02000030">
    <property type="protein sequence ID" value="MVB07880.1"/>
    <property type="molecule type" value="Genomic_DNA"/>
</dbReference>
<dbReference type="RefSeq" id="WP_156196262.1">
    <property type="nucleotide sequence ID" value="NZ_QTZN02000030.1"/>
</dbReference>
<evidence type="ECO:0000313" key="1">
    <source>
        <dbReference type="EMBL" id="MUP38675.1"/>
    </source>
</evidence>
<sequence length="329" mass="38014">MEKRNIEIHKFHIHPQGNKDVKVSLNNIDGIDFYSLLKKDYVNFVDTLPKDKFSKRIIKFHKEKSADKIKTKYRLRDQLRIISGKIVTGKYGKIEDVIDVDKKNGDPVFTILGNHAVQKPFFFMICLPKNKKDGFLLMERDGPFGIKEVFVTVLRKFINANFKKHTVAFSQYVDDEIVKNIVTKGELNSIQLTRNSLPGDIAEKYGLGRYETDDFSIELKIKAKGKQKIVGDARKKIIQMFDENPQGFFSFDGFDEVGFSKACNIKVNSTYNNATRTIDLQDTMKFRPYYDIRIEIDTDGHSNFDSIDQNALELLEELNIEIIESCLQK</sequence>
<accession>A0A7M4D7P6</accession>
<proteinExistence type="predicted"/>
<protein>
    <submittedName>
        <fullName evidence="1">Uncharacterized protein</fullName>
    </submittedName>
</protein>
<name>A0A7M4D7P6_9BACT</name>
<evidence type="ECO:0000313" key="4">
    <source>
        <dbReference type="Proteomes" id="UP000462449"/>
    </source>
</evidence>
<reference evidence="2 3" key="1">
    <citation type="submission" date="2019-11" db="EMBL/GenBank/DDBJ databases">
        <title>Draft genome sequence of Labilibaculum sp. strain SYP isolated from Black Sea.</title>
        <authorList>
            <person name="Yadav S."/>
            <person name="Villanueva L."/>
        </authorList>
    </citation>
    <scope>NUCLEOTIDE SEQUENCE [LARGE SCALE GENOMIC DNA]</scope>
    <source>
        <strain evidence="2 3">44</strain>
    </source>
</reference>
<dbReference type="Proteomes" id="UP000285951">
    <property type="component" value="Unassembled WGS sequence"/>
</dbReference>
<dbReference type="EMBL" id="WOTW01000030">
    <property type="protein sequence ID" value="MUP38675.1"/>
    <property type="molecule type" value="Genomic_DNA"/>
</dbReference>
<evidence type="ECO:0000313" key="3">
    <source>
        <dbReference type="Proteomes" id="UP000285951"/>
    </source>
</evidence>
<dbReference type="AlphaFoldDB" id="A0A7M4D7P6"/>
<dbReference type="Proteomes" id="UP000462449">
    <property type="component" value="Unassembled WGS sequence"/>
</dbReference>
<reference evidence="1 4" key="2">
    <citation type="submission" date="2019-12" db="EMBL/GenBank/DDBJ databases">
        <title>Draft genome sequence of Labilibaculum sp. strain 44 isolated from deep waters of Black Sea.</title>
        <authorList>
            <person name="Yadav S."/>
            <person name="Villanueva L."/>
        </authorList>
    </citation>
    <scope>NUCLEOTIDE SEQUENCE [LARGE SCALE GENOMIC DNA]</scope>
    <source>
        <strain evidence="1 4">44</strain>
    </source>
</reference>
<keyword evidence="3" id="KW-1185">Reference proteome</keyword>
<comment type="caution">
    <text evidence="1">The sequence shown here is derived from an EMBL/GenBank/DDBJ whole genome shotgun (WGS) entry which is preliminary data.</text>
</comment>
<dbReference type="OrthoDB" id="1360643at2"/>